<gene>
    <name evidence="5" type="ORF">MERR_LOCUS27011</name>
</gene>
<evidence type="ECO:0000259" key="4">
    <source>
        <dbReference type="PROSITE" id="PS50102"/>
    </source>
</evidence>
<dbReference type="Pfam" id="PF00076">
    <property type="entry name" value="RRM_1"/>
    <property type="match status" value="2"/>
</dbReference>
<feature type="domain" description="RRM" evidence="4">
    <location>
        <begin position="21"/>
        <end position="95"/>
    </location>
</feature>
<feature type="domain" description="RRM" evidence="4">
    <location>
        <begin position="229"/>
        <end position="303"/>
    </location>
</feature>
<evidence type="ECO:0000313" key="6">
    <source>
        <dbReference type="Proteomes" id="UP000467841"/>
    </source>
</evidence>
<dbReference type="SMART" id="SM00360">
    <property type="entry name" value="RRM"/>
    <property type="match status" value="2"/>
</dbReference>
<dbReference type="OrthoDB" id="1101252at2759"/>
<evidence type="ECO:0000256" key="1">
    <source>
        <dbReference type="ARBA" id="ARBA00022737"/>
    </source>
</evidence>
<organism evidence="5 6">
    <name type="scientific">Microthlaspi erraticum</name>
    <dbReference type="NCBI Taxonomy" id="1685480"/>
    <lineage>
        <taxon>Eukaryota</taxon>
        <taxon>Viridiplantae</taxon>
        <taxon>Streptophyta</taxon>
        <taxon>Embryophyta</taxon>
        <taxon>Tracheophyta</taxon>
        <taxon>Spermatophyta</taxon>
        <taxon>Magnoliopsida</taxon>
        <taxon>eudicotyledons</taxon>
        <taxon>Gunneridae</taxon>
        <taxon>Pentapetalae</taxon>
        <taxon>rosids</taxon>
        <taxon>malvids</taxon>
        <taxon>Brassicales</taxon>
        <taxon>Brassicaceae</taxon>
        <taxon>Coluteocarpeae</taxon>
        <taxon>Microthlaspi</taxon>
    </lineage>
</organism>
<dbReference type="InterPro" id="IPR012677">
    <property type="entry name" value="Nucleotide-bd_a/b_plait_sf"/>
</dbReference>
<dbReference type="PANTHER" id="PTHR23236:SF119">
    <property type="entry name" value="NUCLEAR RNA-BINDING PROTEIN SART-3"/>
    <property type="match status" value="1"/>
</dbReference>
<proteinExistence type="predicted"/>
<dbReference type="AlphaFoldDB" id="A0A6D2JR74"/>
<evidence type="ECO:0000256" key="3">
    <source>
        <dbReference type="PROSITE-ProRule" id="PRU00176"/>
    </source>
</evidence>
<keyword evidence="1" id="KW-0677">Repeat</keyword>
<keyword evidence="2 3" id="KW-0694">RNA-binding</keyword>
<dbReference type="EMBL" id="CACVBM020001218">
    <property type="protein sequence ID" value="CAA7039776.1"/>
    <property type="molecule type" value="Genomic_DNA"/>
</dbReference>
<evidence type="ECO:0000256" key="2">
    <source>
        <dbReference type="ARBA" id="ARBA00022884"/>
    </source>
</evidence>
<dbReference type="PANTHER" id="PTHR23236">
    <property type="entry name" value="EUKARYOTIC TRANSLATION INITIATION FACTOR 4B/4H"/>
    <property type="match status" value="1"/>
</dbReference>
<keyword evidence="6" id="KW-1185">Reference proteome</keyword>
<accession>A0A6D2JR74</accession>
<dbReference type="InterPro" id="IPR000504">
    <property type="entry name" value="RRM_dom"/>
</dbReference>
<dbReference type="PROSITE" id="PS50102">
    <property type="entry name" value="RRM"/>
    <property type="match status" value="2"/>
</dbReference>
<dbReference type="InterPro" id="IPR035979">
    <property type="entry name" value="RBD_domain_sf"/>
</dbReference>
<name>A0A6D2JR74_9BRAS</name>
<comment type="caution">
    <text evidence="5">The sequence shown here is derived from an EMBL/GenBank/DDBJ whole genome shotgun (WGS) entry which is preliminary data.</text>
</comment>
<evidence type="ECO:0000313" key="5">
    <source>
        <dbReference type="EMBL" id="CAA7039776.1"/>
    </source>
</evidence>
<dbReference type="GO" id="GO:0003723">
    <property type="term" value="F:RNA binding"/>
    <property type="evidence" value="ECO:0007669"/>
    <property type="project" value="UniProtKB-UniRule"/>
</dbReference>
<protein>
    <recommendedName>
        <fullName evidence="4">RRM domain-containing protein</fullName>
    </recommendedName>
</protein>
<dbReference type="SUPFAM" id="SSF54928">
    <property type="entry name" value="RNA-binding domain, RBD"/>
    <property type="match status" value="4"/>
</dbReference>
<reference evidence="5" key="1">
    <citation type="submission" date="2020-01" db="EMBL/GenBank/DDBJ databases">
        <authorList>
            <person name="Mishra B."/>
        </authorList>
    </citation>
    <scope>NUCLEOTIDE SEQUENCE [LARGE SCALE GENOMIC DNA]</scope>
</reference>
<sequence length="446" mass="49232">MGLLDLNGSDADIRKNSSSIRRIYVEGYDTSLRTCDVAIALREHFASCGEILHIDIPTHIGSGLLNRFAFIYVSGEDAVEKALGLSGSDMRGRIVVTKAYPLHETHFDLDLAPTKARESRRQYMSTRRICVEGYDTSLPAVDVKLALRRHFASCGGIFHIYIPTDVGSGLLNRFGFMYVRGEGAEEKVLRLSGSDMGGRNVVAMSYPFREPDLNLVLAPTEVYSSSSIRRICVEGYDTSLAADDVHYALRKHFASCGEVVHVYIPTDVGTGLSNRFGFVYVRGEDAEEKALGLSGSDMGGRIVMAKAYPFHETYLDRELAPIRAAECQLGSWRQRVIGVTGYDTRLSTDYAKSMLIEHFSSCGHVVTVSLGQDTSADPLDRIALLFMAGEDATEKVLQLSGRYLRGLNMVVTIVCPPVNYSSTIMSDFTIPPPRKNRETETETTTE</sequence>
<dbReference type="Gene3D" id="3.30.70.330">
    <property type="match status" value="3"/>
</dbReference>
<dbReference type="Proteomes" id="UP000467841">
    <property type="component" value="Unassembled WGS sequence"/>
</dbReference>